<dbReference type="InterPro" id="IPR020846">
    <property type="entry name" value="MFS_dom"/>
</dbReference>
<feature type="transmembrane region" description="Helical" evidence="4">
    <location>
        <begin position="314"/>
        <end position="332"/>
    </location>
</feature>
<dbReference type="EMBL" id="CP050468">
    <property type="protein sequence ID" value="UTZ29283.1"/>
    <property type="molecule type" value="Genomic_DNA"/>
</dbReference>
<dbReference type="PROSITE" id="PS50850">
    <property type="entry name" value="MFS"/>
    <property type="match status" value="1"/>
</dbReference>
<sequence>MSAINNKKFQLMSVGLISSLMGVGQNGLIVSLPFLVEKSAFDLPTWSAIIALGSLLFLPSAPFWGRYSDKNGPKKVVIQALTGMTVSFLLLALFSMVSETGSDNIIICFIGLILARVIYGCTVSGMVPASQHWAILLCGKHQKLRAISAVSIGLSCGRLIGPAVSILVLKFSPFAPLFIMILLPFIALVIAVLIPIPSFEKSEINNKIDHKTWYPNKKLSPYLISGLLLCASIALLQYSLSPLIHSFTDWPTERLSDAIGVLLTISAAVTLITQVWVIKKDKVTPQTMYGLGATLLLLGMLCFTISHLLALGLAMALTAIGAALLVPAYTTSATEKLSSKPGTVAGYLSMSHTIGYGLAATLAFSVVVNPLYPIYLCLIFSSMILCIAYWVKRGNKRTLEEPTG</sequence>
<keyword evidence="1 4" id="KW-0812">Transmembrane</keyword>
<keyword evidence="3 4" id="KW-0472">Membrane</keyword>
<protein>
    <submittedName>
        <fullName evidence="6">MFS transporter</fullName>
    </submittedName>
</protein>
<dbReference type="Gene3D" id="1.20.1250.20">
    <property type="entry name" value="MFS general substrate transporter like domains"/>
    <property type="match status" value="2"/>
</dbReference>
<evidence type="ECO:0000256" key="4">
    <source>
        <dbReference type="SAM" id="Phobius"/>
    </source>
</evidence>
<dbReference type="InterPro" id="IPR011701">
    <property type="entry name" value="MFS"/>
</dbReference>
<reference evidence="6" key="1">
    <citation type="submission" date="2020-03" db="EMBL/GenBank/DDBJ databases">
        <title>Five strains of Vibrio campbellii isolated from Mariana Trench.</title>
        <authorList>
            <person name="Liang J."/>
            <person name="Zhang X.-H."/>
        </authorList>
    </citation>
    <scope>NUCLEOTIDE SEQUENCE</scope>
    <source>
        <strain evidence="6">LJC014</strain>
    </source>
</reference>
<feature type="transmembrane region" description="Helical" evidence="4">
    <location>
        <begin position="372"/>
        <end position="391"/>
    </location>
</feature>
<dbReference type="Pfam" id="PF07690">
    <property type="entry name" value="MFS_1"/>
    <property type="match status" value="1"/>
</dbReference>
<feature type="transmembrane region" description="Helical" evidence="4">
    <location>
        <begin position="46"/>
        <end position="64"/>
    </location>
</feature>
<feature type="transmembrane region" description="Helical" evidence="4">
    <location>
        <begin position="174"/>
        <end position="199"/>
    </location>
</feature>
<name>A0AAE9N602_9VIBR</name>
<feature type="transmembrane region" description="Helical" evidence="4">
    <location>
        <begin position="12"/>
        <end position="34"/>
    </location>
</feature>
<evidence type="ECO:0000313" key="6">
    <source>
        <dbReference type="EMBL" id="UTZ29283.1"/>
    </source>
</evidence>
<dbReference type="SUPFAM" id="SSF103473">
    <property type="entry name" value="MFS general substrate transporter"/>
    <property type="match status" value="1"/>
</dbReference>
<feature type="transmembrane region" description="Helical" evidence="4">
    <location>
        <begin position="258"/>
        <end position="277"/>
    </location>
</feature>
<proteinExistence type="predicted"/>
<dbReference type="AlphaFoldDB" id="A0AAE9N602"/>
<evidence type="ECO:0000313" key="7">
    <source>
        <dbReference type="Proteomes" id="UP001058687"/>
    </source>
</evidence>
<dbReference type="RefSeq" id="WP_038862613.1">
    <property type="nucleotide sequence ID" value="NZ_CP050468.1"/>
</dbReference>
<feature type="transmembrane region" description="Helical" evidence="4">
    <location>
        <begin position="219"/>
        <end position="238"/>
    </location>
</feature>
<evidence type="ECO:0000256" key="2">
    <source>
        <dbReference type="ARBA" id="ARBA00022989"/>
    </source>
</evidence>
<organism evidence="6 7">
    <name type="scientific">Vibrio campbellii</name>
    <dbReference type="NCBI Taxonomy" id="680"/>
    <lineage>
        <taxon>Bacteria</taxon>
        <taxon>Pseudomonadati</taxon>
        <taxon>Pseudomonadota</taxon>
        <taxon>Gammaproteobacteria</taxon>
        <taxon>Vibrionales</taxon>
        <taxon>Vibrionaceae</taxon>
        <taxon>Vibrio</taxon>
    </lineage>
</organism>
<feature type="domain" description="Major facilitator superfamily (MFS) profile" evidence="5">
    <location>
        <begin position="10"/>
        <end position="397"/>
    </location>
</feature>
<evidence type="ECO:0000256" key="1">
    <source>
        <dbReference type="ARBA" id="ARBA00022692"/>
    </source>
</evidence>
<dbReference type="PANTHER" id="PTHR23546">
    <property type="entry name" value="TRANSPORT PROTEIN"/>
    <property type="match status" value="1"/>
</dbReference>
<feature type="transmembrane region" description="Helical" evidence="4">
    <location>
        <begin position="147"/>
        <end position="168"/>
    </location>
</feature>
<evidence type="ECO:0000259" key="5">
    <source>
        <dbReference type="PROSITE" id="PS50850"/>
    </source>
</evidence>
<feature type="transmembrane region" description="Helical" evidence="4">
    <location>
        <begin position="289"/>
        <end position="308"/>
    </location>
</feature>
<keyword evidence="2 4" id="KW-1133">Transmembrane helix</keyword>
<gene>
    <name evidence="6" type="ORF">HB761_21885</name>
</gene>
<dbReference type="InterPro" id="IPR036259">
    <property type="entry name" value="MFS_trans_sf"/>
</dbReference>
<feature type="transmembrane region" description="Helical" evidence="4">
    <location>
        <begin position="104"/>
        <end position="127"/>
    </location>
</feature>
<dbReference type="GO" id="GO:0022857">
    <property type="term" value="F:transmembrane transporter activity"/>
    <property type="evidence" value="ECO:0007669"/>
    <property type="project" value="InterPro"/>
</dbReference>
<dbReference type="PANTHER" id="PTHR23546:SF1">
    <property type="entry name" value="MEMBRANE PROTEIN"/>
    <property type="match status" value="1"/>
</dbReference>
<feature type="transmembrane region" description="Helical" evidence="4">
    <location>
        <begin position="76"/>
        <end position="98"/>
    </location>
</feature>
<accession>A0AAE9N602</accession>
<feature type="transmembrane region" description="Helical" evidence="4">
    <location>
        <begin position="344"/>
        <end position="366"/>
    </location>
</feature>
<dbReference type="Proteomes" id="UP001058687">
    <property type="component" value="Chromosome 2"/>
</dbReference>
<evidence type="ECO:0000256" key="3">
    <source>
        <dbReference type="ARBA" id="ARBA00023136"/>
    </source>
</evidence>